<comment type="caution">
    <text evidence="1">The sequence shown here is derived from an EMBL/GenBank/DDBJ whole genome shotgun (WGS) entry which is preliminary data.</text>
</comment>
<accession>A0A2G9IBU3</accession>
<dbReference type="STRING" id="429701.A0A2G9IBU3"/>
<sequence length="744" mass="82848">MSPLPLSTIINLPVTVVGSFLVRHYRGRYLFTCHDSKAAVEVQFDAGSQLIDAWNRELMSCVRDSYIKLILEMQKLRKDPLTSVLDPNLGHSVSIILGAYRDEIYSFWPRSGRNALVKQPIDDKDSTSMKSLNADWECLIEKVIMLFYARLVELPVWQLYSGNLVKAAEGMFLSQPRSGLGDNLLPATVCAFVKEHYPVFSVPWELVTEIQALGIAVREIKPKMVRDLLRASSPSMGSWSIDTYVDVLEYCLSDIQVLVSSASNELQSPGDFSNPDFGSLSKENHSFAVSGTNSRGHGNFLPTSGNSGGDAIEMMTSLGRALFDFGRGVVEDMGRGGGSSSRRHHLTGVAGYGPYGFSISEDQKLFYISNEIKGLPCPTAKNSLVKLGLTEVWIGNRDEQSLITPLAGKFIHPEVLERPVLGNIFFNCSIQSFLKLQAFSLHLLAIHMRYVFHETWANHVLGSTNAPWFSWEKSASSGSEAGPSPEWIRLFWKIFSGSSEDLSLFSDWPLIPAFLGRPILCRVRDRHLVFIPAPIRNLDSLNVTSEVGASEVSQPEYSSESHEVQEYLLSFKFIEGNYPWLFSLLNQCNIPIFDFNYMDYARPAKCLPQDGLSLGQIIASKLVAAKQAGYLPQLTSFSASQRDELFGLFASDFHSSSTGYGREELEVLRDLPIYRTVLGTYTHLEGQDLCMISSNTFLKPSDDRCLSHSTNSTECSLLRALGIPELHDQQILVKLGLPGFEHKP</sequence>
<organism evidence="1 2">
    <name type="scientific">Handroanthus impetiginosus</name>
    <dbReference type="NCBI Taxonomy" id="429701"/>
    <lineage>
        <taxon>Eukaryota</taxon>
        <taxon>Viridiplantae</taxon>
        <taxon>Streptophyta</taxon>
        <taxon>Embryophyta</taxon>
        <taxon>Tracheophyta</taxon>
        <taxon>Spermatophyta</taxon>
        <taxon>Magnoliopsida</taxon>
        <taxon>eudicotyledons</taxon>
        <taxon>Gunneridae</taxon>
        <taxon>Pentapetalae</taxon>
        <taxon>asterids</taxon>
        <taxon>lamiids</taxon>
        <taxon>Lamiales</taxon>
        <taxon>Bignoniaceae</taxon>
        <taxon>Crescentiina</taxon>
        <taxon>Tabebuia alliance</taxon>
        <taxon>Handroanthus</taxon>
    </lineage>
</organism>
<dbReference type="AlphaFoldDB" id="A0A2G9IBU3"/>
<dbReference type="GO" id="GO:0030544">
    <property type="term" value="F:Hsp70 protein binding"/>
    <property type="evidence" value="ECO:0007669"/>
    <property type="project" value="TreeGrafter"/>
</dbReference>
<reference evidence="2" key="1">
    <citation type="journal article" date="2018" name="Gigascience">
        <title>Genome assembly of the Pink Ipe (Handroanthus impetiginosus, Bignoniaceae), a highly valued, ecologically keystone Neotropical timber forest tree.</title>
        <authorList>
            <person name="Silva-Junior O.B."/>
            <person name="Grattapaglia D."/>
            <person name="Novaes E."/>
            <person name="Collevatti R.G."/>
        </authorList>
    </citation>
    <scope>NUCLEOTIDE SEQUENCE [LARGE SCALE GENOMIC DNA]</scope>
    <source>
        <strain evidence="2">cv. UFG-1</strain>
    </source>
</reference>
<dbReference type="OrthoDB" id="1262810at2759"/>
<dbReference type="EMBL" id="NKXS01000001">
    <property type="protein sequence ID" value="PIN27219.1"/>
    <property type="molecule type" value="Genomic_DNA"/>
</dbReference>
<dbReference type="PANTHER" id="PTHR15600">
    <property type="entry name" value="SACSIN"/>
    <property type="match status" value="1"/>
</dbReference>
<dbReference type="InterPro" id="IPR052972">
    <property type="entry name" value="Sacsin_chaperone_reg"/>
</dbReference>
<protein>
    <submittedName>
        <fullName evidence="1">Uncharacterized protein</fullName>
    </submittedName>
</protein>
<proteinExistence type="predicted"/>
<keyword evidence="2" id="KW-1185">Reference proteome</keyword>
<gene>
    <name evidence="1" type="ORF">CDL12_00012</name>
</gene>
<evidence type="ECO:0000313" key="2">
    <source>
        <dbReference type="Proteomes" id="UP000231279"/>
    </source>
</evidence>
<evidence type="ECO:0000313" key="1">
    <source>
        <dbReference type="EMBL" id="PIN27219.1"/>
    </source>
</evidence>
<dbReference type="Proteomes" id="UP000231279">
    <property type="component" value="Unassembled WGS sequence"/>
</dbReference>
<dbReference type="PANTHER" id="PTHR15600:SF42">
    <property type="entry name" value="SACSIN"/>
    <property type="match status" value="1"/>
</dbReference>
<name>A0A2G9IBU3_9LAMI</name>